<comment type="caution">
    <text evidence="3">The sequence shown here is derived from an EMBL/GenBank/DDBJ whole genome shotgun (WGS) entry which is preliminary data.</text>
</comment>
<accession>A0A4R1ETN7</accession>
<feature type="transmembrane region" description="Helical" evidence="1">
    <location>
        <begin position="62"/>
        <end position="80"/>
    </location>
</feature>
<proteinExistence type="predicted"/>
<dbReference type="EMBL" id="SMFQ01000004">
    <property type="protein sequence ID" value="TCJ85006.1"/>
    <property type="molecule type" value="Genomic_DNA"/>
</dbReference>
<sequence length="94" mass="10533">MRFIKLSFILCLVSLFFIVSVSTDTFVSNDEHASVHKHYIPDVVDFDDSPDLAPAPQTNSHLVVNVFSIGLFAVLQKAILKVKKTLYIRGPPIF</sequence>
<keyword evidence="1" id="KW-1133">Transmembrane helix</keyword>
<gene>
    <name evidence="3" type="ORF">EV695_2971</name>
</gene>
<organism evidence="3 4">
    <name type="scientific">Cocleimonas flava</name>
    <dbReference type="NCBI Taxonomy" id="634765"/>
    <lineage>
        <taxon>Bacteria</taxon>
        <taxon>Pseudomonadati</taxon>
        <taxon>Pseudomonadota</taxon>
        <taxon>Gammaproteobacteria</taxon>
        <taxon>Thiotrichales</taxon>
        <taxon>Thiotrichaceae</taxon>
        <taxon>Cocleimonas</taxon>
    </lineage>
</organism>
<evidence type="ECO:0000256" key="1">
    <source>
        <dbReference type="SAM" id="Phobius"/>
    </source>
</evidence>
<dbReference type="Proteomes" id="UP000294887">
    <property type="component" value="Unassembled WGS sequence"/>
</dbReference>
<evidence type="ECO:0000256" key="2">
    <source>
        <dbReference type="SAM" id="SignalP"/>
    </source>
</evidence>
<protein>
    <submittedName>
        <fullName evidence="3">Uncharacterized protein</fullName>
    </submittedName>
</protein>
<feature type="signal peptide" evidence="2">
    <location>
        <begin position="1"/>
        <end position="23"/>
    </location>
</feature>
<keyword evidence="4" id="KW-1185">Reference proteome</keyword>
<dbReference type="AlphaFoldDB" id="A0A4R1ETN7"/>
<evidence type="ECO:0000313" key="3">
    <source>
        <dbReference type="EMBL" id="TCJ85006.1"/>
    </source>
</evidence>
<name>A0A4R1ETN7_9GAMM</name>
<reference evidence="3 4" key="1">
    <citation type="submission" date="2019-03" db="EMBL/GenBank/DDBJ databases">
        <title>Genomic Encyclopedia of Type Strains, Phase IV (KMG-IV): sequencing the most valuable type-strain genomes for metagenomic binning, comparative biology and taxonomic classification.</title>
        <authorList>
            <person name="Goeker M."/>
        </authorList>
    </citation>
    <scope>NUCLEOTIDE SEQUENCE [LARGE SCALE GENOMIC DNA]</scope>
    <source>
        <strain evidence="3 4">DSM 24830</strain>
    </source>
</reference>
<keyword evidence="1" id="KW-0812">Transmembrane</keyword>
<evidence type="ECO:0000313" key="4">
    <source>
        <dbReference type="Proteomes" id="UP000294887"/>
    </source>
</evidence>
<keyword evidence="2" id="KW-0732">Signal</keyword>
<feature type="chain" id="PRO_5020991729" evidence="2">
    <location>
        <begin position="24"/>
        <end position="94"/>
    </location>
</feature>
<dbReference type="RefSeq" id="WP_131906723.1">
    <property type="nucleotide sequence ID" value="NZ_BAAAFU010000001.1"/>
</dbReference>
<keyword evidence="1" id="KW-0472">Membrane</keyword>